<evidence type="ECO:0000313" key="3">
    <source>
        <dbReference type="Proteomes" id="UP000317344"/>
    </source>
</evidence>
<keyword evidence="1" id="KW-0732">Signal</keyword>
<keyword evidence="3" id="KW-1185">Reference proteome</keyword>
<dbReference type="AlphaFoldDB" id="A0A516X397"/>
<name>A0A516X397_9ACTN</name>
<dbReference type="EMBL" id="CP041765">
    <property type="protein sequence ID" value="QDQ97540.1"/>
    <property type="molecule type" value="Genomic_DNA"/>
</dbReference>
<dbReference type="KEGG" id="toy:FO059_09615"/>
<reference evidence="2 3" key="1">
    <citation type="submission" date="2019-07" db="EMBL/GenBank/DDBJ databases">
        <title>Tomitella cavernea sp. nov., an actinomycete isolated from soil.</title>
        <authorList>
            <person name="Cheng J."/>
        </authorList>
    </citation>
    <scope>NUCLEOTIDE SEQUENCE [LARGE SCALE GENOMIC DNA]</scope>
    <source>
        <strain evidence="2 3">HY188</strain>
    </source>
</reference>
<proteinExistence type="predicted"/>
<evidence type="ECO:0000256" key="1">
    <source>
        <dbReference type="SAM" id="SignalP"/>
    </source>
</evidence>
<dbReference type="RefSeq" id="WP_143908329.1">
    <property type="nucleotide sequence ID" value="NZ_CP041765.1"/>
</dbReference>
<feature type="chain" id="PRO_5038773373" evidence="1">
    <location>
        <begin position="24"/>
        <end position="165"/>
    </location>
</feature>
<organism evidence="2 3">
    <name type="scientific">Tomitella fengzijianii</name>
    <dbReference type="NCBI Taxonomy" id="2597660"/>
    <lineage>
        <taxon>Bacteria</taxon>
        <taxon>Bacillati</taxon>
        <taxon>Actinomycetota</taxon>
        <taxon>Actinomycetes</taxon>
        <taxon>Mycobacteriales</taxon>
        <taxon>Tomitella</taxon>
    </lineage>
</organism>
<accession>A0A516X397</accession>
<protein>
    <submittedName>
        <fullName evidence="2">Uncharacterized protein</fullName>
    </submittedName>
</protein>
<evidence type="ECO:0000313" key="2">
    <source>
        <dbReference type="EMBL" id="QDQ97540.1"/>
    </source>
</evidence>
<sequence length="165" mass="16995">MWAVGVVRGVGALVLGLLAMAGAGCSSSEDATETAWGAAGPHVGDPSPRSVPAGVPPLVMLDGEDDGPGFGNQRCAEHDGSSRLEYTATRDSDQAELMVAIDLADPPRLDALSFEAGPDRWEAGEVDLDRSAVVIDGNVYRVHAPVSDAEGSSDSEVGVLFSCSR</sequence>
<gene>
    <name evidence="2" type="ORF">FO059_09615</name>
</gene>
<dbReference type="Proteomes" id="UP000317344">
    <property type="component" value="Chromosome"/>
</dbReference>
<feature type="signal peptide" evidence="1">
    <location>
        <begin position="1"/>
        <end position="23"/>
    </location>
</feature>
<reference evidence="2 3" key="2">
    <citation type="submission" date="2019-07" db="EMBL/GenBank/DDBJ databases">
        <authorList>
            <person name="Huang Y."/>
        </authorList>
    </citation>
    <scope>NUCLEOTIDE SEQUENCE [LARGE SCALE GENOMIC DNA]</scope>
    <source>
        <strain evidence="2 3">HY188</strain>
    </source>
</reference>